<proteinExistence type="predicted"/>
<gene>
    <name evidence="12" type="ORF">AMJ40_07760</name>
</gene>
<dbReference type="SMART" id="SM00831">
    <property type="entry name" value="Cation_ATPase_N"/>
    <property type="match status" value="1"/>
</dbReference>
<feature type="transmembrane region" description="Helical" evidence="10">
    <location>
        <begin position="89"/>
        <end position="108"/>
    </location>
</feature>
<protein>
    <submittedName>
        <fullName evidence="12">ATPase</fullName>
    </submittedName>
</protein>
<dbReference type="InterPro" id="IPR001757">
    <property type="entry name" value="P_typ_ATPase"/>
</dbReference>
<keyword evidence="4" id="KW-0547">Nucleotide-binding</keyword>
<keyword evidence="2" id="KW-0597">Phosphoprotein</keyword>
<name>A0A0S7WF79_UNCT6</name>
<dbReference type="Gene3D" id="3.40.1110.10">
    <property type="entry name" value="Calcium-transporting ATPase, cytoplasmic domain N"/>
    <property type="match status" value="1"/>
</dbReference>
<dbReference type="Gene3D" id="3.40.50.1000">
    <property type="entry name" value="HAD superfamily/HAD-like"/>
    <property type="match status" value="1"/>
</dbReference>
<dbReference type="GO" id="GO:0005524">
    <property type="term" value="F:ATP binding"/>
    <property type="evidence" value="ECO:0007669"/>
    <property type="project" value="UniProtKB-KW"/>
</dbReference>
<dbReference type="FunFam" id="2.70.150.10:FF:000160">
    <property type="entry name" value="Sarcoplasmic/endoplasmic reticulum calcium ATPase 1"/>
    <property type="match status" value="1"/>
</dbReference>
<dbReference type="InterPro" id="IPR004014">
    <property type="entry name" value="ATPase_P-typ_cation-transptr_N"/>
</dbReference>
<dbReference type="EMBL" id="LIZT01000127">
    <property type="protein sequence ID" value="KPJ48300.1"/>
    <property type="molecule type" value="Genomic_DNA"/>
</dbReference>
<evidence type="ECO:0000259" key="11">
    <source>
        <dbReference type="SMART" id="SM00831"/>
    </source>
</evidence>
<evidence type="ECO:0000313" key="13">
    <source>
        <dbReference type="Proteomes" id="UP000051124"/>
    </source>
</evidence>
<dbReference type="NCBIfam" id="TIGR01494">
    <property type="entry name" value="ATPase_P-type"/>
    <property type="match status" value="1"/>
</dbReference>
<dbReference type="GO" id="GO:0016020">
    <property type="term" value="C:membrane"/>
    <property type="evidence" value="ECO:0007669"/>
    <property type="project" value="InterPro"/>
</dbReference>
<dbReference type="PRINTS" id="PR00119">
    <property type="entry name" value="CATATPASE"/>
</dbReference>
<dbReference type="Proteomes" id="UP000051124">
    <property type="component" value="Unassembled WGS sequence"/>
</dbReference>
<dbReference type="PROSITE" id="PS00154">
    <property type="entry name" value="ATPASE_E1_E2"/>
    <property type="match status" value="1"/>
</dbReference>
<keyword evidence="8 10" id="KW-1133">Transmembrane helix</keyword>
<keyword evidence="3 10" id="KW-0812">Transmembrane</keyword>
<evidence type="ECO:0000256" key="6">
    <source>
        <dbReference type="ARBA" id="ARBA00022842"/>
    </source>
</evidence>
<accession>A0A0S7WF79</accession>
<dbReference type="InterPro" id="IPR023214">
    <property type="entry name" value="HAD_sf"/>
</dbReference>
<dbReference type="AlphaFoldDB" id="A0A0S7WF79"/>
<dbReference type="Pfam" id="PF00690">
    <property type="entry name" value="Cation_ATPase_N"/>
    <property type="match status" value="1"/>
</dbReference>
<comment type="subcellular location">
    <subcellularLocation>
        <location evidence="1">Endomembrane system</location>
        <topology evidence="1">Multi-pass membrane protein</topology>
    </subcellularLocation>
</comment>
<dbReference type="SUPFAM" id="SSF81653">
    <property type="entry name" value="Calcium ATPase, transduction domain A"/>
    <property type="match status" value="1"/>
</dbReference>
<sequence>MADIFSVATDSVSSSPWPRVLEHLQVSREHGLNDAEAARRLTQFGPNRLRQPREESAWIILVRQLRSLITVLLALASALSFLFDQWMEGGAIILVIAVNSLIGFFTELKAVRSMEALHRLGSVTTRVRRSARVIEIPAEELVPGDIVILEGGDLITADLRLIEASKLQADESVLTGESLPVSKLTDPLEEGIPLAERYNMLFKGTAVTRGSAQAVVVATGMDTELGQVSSLVEEATEESTPLEKRLDRLARTLIWITIVIAGLVVTTGVVAGKETFLMIETGIALAVATIPEGLSIVATIALARGMWRMASRNALINRLSAVETLGATNVIFTDKTGTLTENLMTVTHFSLDC</sequence>
<keyword evidence="7" id="KW-1278">Translocase</keyword>
<dbReference type="InterPro" id="IPR023298">
    <property type="entry name" value="ATPase_P-typ_TM_dom_sf"/>
</dbReference>
<evidence type="ECO:0000256" key="4">
    <source>
        <dbReference type="ARBA" id="ARBA00022741"/>
    </source>
</evidence>
<keyword evidence="6" id="KW-0460">Magnesium</keyword>
<evidence type="ECO:0000256" key="9">
    <source>
        <dbReference type="ARBA" id="ARBA00023136"/>
    </source>
</evidence>
<reference evidence="12 13" key="1">
    <citation type="journal article" date="2015" name="Microbiome">
        <title>Genomic resolution of linkages in carbon, nitrogen, and sulfur cycling among widespread estuary sediment bacteria.</title>
        <authorList>
            <person name="Baker B.J."/>
            <person name="Lazar C.S."/>
            <person name="Teske A.P."/>
            <person name="Dick G.J."/>
        </authorList>
    </citation>
    <scope>NUCLEOTIDE SEQUENCE [LARGE SCALE GENOMIC DNA]</scope>
    <source>
        <strain evidence="12">DG_26</strain>
    </source>
</reference>
<feature type="domain" description="Cation-transporting P-type ATPase N-terminal" evidence="11">
    <location>
        <begin position="11"/>
        <end position="85"/>
    </location>
</feature>
<organism evidence="12 13">
    <name type="scientific">candidate division TA06 bacterium DG_26</name>
    <dbReference type="NCBI Taxonomy" id="1703771"/>
    <lineage>
        <taxon>Bacteria</taxon>
        <taxon>Bacteria division TA06</taxon>
    </lineage>
</organism>
<dbReference type="InterPro" id="IPR018303">
    <property type="entry name" value="ATPase_P-typ_P_site"/>
</dbReference>
<evidence type="ECO:0000256" key="7">
    <source>
        <dbReference type="ARBA" id="ARBA00022967"/>
    </source>
</evidence>
<dbReference type="InterPro" id="IPR023299">
    <property type="entry name" value="ATPase_P-typ_cyto_dom_N"/>
</dbReference>
<evidence type="ECO:0000313" key="12">
    <source>
        <dbReference type="EMBL" id="KPJ48300.1"/>
    </source>
</evidence>
<keyword evidence="5" id="KW-0067">ATP-binding</keyword>
<evidence type="ECO:0000256" key="3">
    <source>
        <dbReference type="ARBA" id="ARBA00022692"/>
    </source>
</evidence>
<comment type="caution">
    <text evidence="12">The sequence shown here is derived from an EMBL/GenBank/DDBJ whole genome shotgun (WGS) entry which is preliminary data.</text>
</comment>
<dbReference type="InterPro" id="IPR008250">
    <property type="entry name" value="ATPase_P-typ_transduc_dom_A_sf"/>
</dbReference>
<evidence type="ECO:0000256" key="2">
    <source>
        <dbReference type="ARBA" id="ARBA00022553"/>
    </source>
</evidence>
<feature type="transmembrane region" description="Helical" evidence="10">
    <location>
        <begin position="65"/>
        <end position="83"/>
    </location>
</feature>
<evidence type="ECO:0000256" key="10">
    <source>
        <dbReference type="SAM" id="Phobius"/>
    </source>
</evidence>
<dbReference type="GO" id="GO:0012505">
    <property type="term" value="C:endomembrane system"/>
    <property type="evidence" value="ECO:0007669"/>
    <property type="project" value="UniProtKB-SubCell"/>
</dbReference>
<evidence type="ECO:0000256" key="8">
    <source>
        <dbReference type="ARBA" id="ARBA00022989"/>
    </source>
</evidence>
<dbReference type="PANTHER" id="PTHR42861">
    <property type="entry name" value="CALCIUM-TRANSPORTING ATPASE"/>
    <property type="match status" value="1"/>
</dbReference>
<dbReference type="SUPFAM" id="SSF81665">
    <property type="entry name" value="Calcium ATPase, transmembrane domain M"/>
    <property type="match status" value="1"/>
</dbReference>
<dbReference type="Gene3D" id="1.20.1110.10">
    <property type="entry name" value="Calcium-transporting ATPase, transmembrane domain"/>
    <property type="match status" value="1"/>
</dbReference>
<dbReference type="InterPro" id="IPR059000">
    <property type="entry name" value="ATPase_P-type_domA"/>
</dbReference>
<evidence type="ECO:0000256" key="1">
    <source>
        <dbReference type="ARBA" id="ARBA00004127"/>
    </source>
</evidence>
<feature type="non-terminal residue" evidence="12">
    <location>
        <position position="353"/>
    </location>
</feature>
<feature type="transmembrane region" description="Helical" evidence="10">
    <location>
        <begin position="252"/>
        <end position="271"/>
    </location>
</feature>
<feature type="transmembrane region" description="Helical" evidence="10">
    <location>
        <begin position="283"/>
        <end position="303"/>
    </location>
</feature>
<dbReference type="GO" id="GO:0016887">
    <property type="term" value="F:ATP hydrolysis activity"/>
    <property type="evidence" value="ECO:0007669"/>
    <property type="project" value="InterPro"/>
</dbReference>
<keyword evidence="9 10" id="KW-0472">Membrane</keyword>
<evidence type="ECO:0000256" key="5">
    <source>
        <dbReference type="ARBA" id="ARBA00022840"/>
    </source>
</evidence>
<dbReference type="Gene3D" id="2.70.150.10">
    <property type="entry name" value="Calcium-transporting ATPase, cytoplasmic transduction domain A"/>
    <property type="match status" value="1"/>
</dbReference>
<dbReference type="Pfam" id="PF00122">
    <property type="entry name" value="E1-E2_ATPase"/>
    <property type="match status" value="1"/>
</dbReference>